<evidence type="ECO:0000256" key="2">
    <source>
        <dbReference type="ARBA" id="ARBA00010105"/>
    </source>
</evidence>
<comment type="similarity">
    <text evidence="1">Belongs to the SNF7 family.</text>
</comment>
<evidence type="ECO:0000256" key="1">
    <source>
        <dbReference type="ARBA" id="ARBA00006190"/>
    </source>
</evidence>
<sequence length="1803" mass="204811">FEMAVGVIEGCNRSVERRIMGPYHDDIGLKNTRLVGAGRSACSDEFNVIYKLFGNGLTFGKNKNATVMWESEGLGALTVSKPTYSHDTTKNNPMPRRPFRGVTSRVALLAAYGRTGFMTTDASEMSLVSDGVNQCVMSLFQISVLNCRLHLFVQQMADDPPYKPPFVFPDIWEDDDAMFSLMQPIKRPKHVDPEAYNRKVDFWSALVLRYTKEQRVLLVSIRALQSVFSRDFVEEGITLSPACLDAVFDKLQTMGQAKPYAEDVSLVYSILKTGINYMLKIPASLAMQYAFGQTAGTDASKVDVDDLFVFEQLAQELIGDFISYFNKTRCHKRLTLRLPAYEYDEFESALAEFFSHEASRDFVRKYSMNSMNLVKVDRVCDASNSWESKIVWVSETPQAKVPYDPKNKTALAVLTGLAHLKSIIRRHEVEEQTLLHEIEVRRNVLKKLLAEKKLREAKNLLRRTKILEQNLEKKQCQLHNLEAMQLELESASDNQQVIHVLKDSGRALQQITGGDKGLAAVEDAMSEVAETVQESNELSDIITSFGRNTLPAIDDDNLEQELRSLINPSIRLPSVPSTELDVAKLDEELASLCLSESDGLAATETAVVFRGTNDDNDSDVKWFAFQELSVPNLLELSLLLSTFAVIFPEHVALVLDEVYIRLPCQQDLSCIVIRSMRIRWGFIRHSRPCWTWAAFLRKKAFQGGHSMRSNKGNDISVHALCKSKMDVLYTAPDQRVALIVGTEHFVSSAQDLGITNQLVIVYWIYGLLHRGKTPVIARDSGFTLHALHAIPPTSRRRLNLTPVREVVPLLRNTEDFGNDSVLNPICTHNIPENAYAPKCLRLRLSIPQTSRLGQTGSIPALVLPSDGMVTRRQKVATAERFMFAEDTIEHRTQSRLQKRFCLKKKYIYQYTLHARLTSLGDPYLLTCPKASLPTPGCSAFGVHALYWLKLSSLRPNHARKANRNQPDEELQVPLLRKIVNLCPVKSIKRPVINLRDLFHLAAFGVCTVCQPGQLVAFAQTLLPLSTNLDAIALTARKFFCVVFTTGCVLPPWVNRKNNARVKFLEQQHTTTYRKLFASTCTSASPPSLFRLPNLDDIQKTGFTFSCSLTWRLCITVMLQSDRRNFLLKSIVFFRCLWFRDCAYQGYNIDFMSFGFQASPRTSSKLCYHGLRLLVLCFLFAIVSGCGPLESNEHHLDRKDITPDSYGTKLSKQAYPSTKCKLARDPETLRFRCLTLCVLKRRHHPPHQFMFLMQREDRLGVETRAATCSLKMVLYFSSSAEHRRLIRLLIDDPNRPLGSIPATSVMWWHQLLHIHQLADDSVRLMSVLAVSSTRPPALTAPGLVMSSCHNSKITKLSDRGIQMYWNHVMLSLMLVESMTLIVFDLTTTKSIRIPILRKHFRSLRGFDLNWSKFFDVKLWTVKFSSAGLVYATFGKDVISLLTGWDVGSDKLQRLFTKVSYPICVIYAKVYESFIMEIDGTDNGVPQSTHKLKYNIRTGICLRVSRLNPWWNEDCKDTTPAFLEAVDLVGREFVETVKYFANCWWPAREFVARAMAKRELIDDSMAIIVLEQSCPWKCHLYDLEREERAESVVYPQPLRLLTERPEPKFPPKVLFVVHPCDDGTWIVQAVSGDNFENRLPLPDSWRALQDSELSRVAGIPGCIFVHGTGHLGMNKTREGAIEMARSVPLRVRFRLHSLNHVEGFNRVNPPIHIHHAYHMLDVAGSTSTSQTPCRIEHDTNCTTNRAFNILANERFGSKRLNLCKDPSSMWWSNRYLSFVTRLWIANSAVTLIRGYIRNRAHPKTY</sequence>
<dbReference type="Pfam" id="PF03690">
    <property type="entry name" value="MYG1_exonuc"/>
    <property type="match status" value="1"/>
</dbReference>
<dbReference type="GO" id="GO:0007034">
    <property type="term" value="P:vacuolar transport"/>
    <property type="evidence" value="ECO:0007669"/>
    <property type="project" value="InterPro"/>
</dbReference>
<dbReference type="GO" id="GO:0005634">
    <property type="term" value="C:nucleus"/>
    <property type="evidence" value="ECO:0007669"/>
    <property type="project" value="TreeGrafter"/>
</dbReference>
<dbReference type="InterPro" id="IPR003226">
    <property type="entry name" value="MYG1_exonuclease"/>
</dbReference>
<feature type="coiled-coil region" evidence="3">
    <location>
        <begin position="450"/>
        <end position="491"/>
    </location>
</feature>
<dbReference type="InterPro" id="IPR005024">
    <property type="entry name" value="Snf7_fam"/>
</dbReference>
<reference evidence="4" key="1">
    <citation type="journal article" date="2011" name="Genome Biol.">
        <title>The draft genome of the carcinogenic human liver fluke Clonorchis sinensis.</title>
        <authorList>
            <person name="Wang X."/>
            <person name="Chen W."/>
            <person name="Huang Y."/>
            <person name="Sun J."/>
            <person name="Men J."/>
            <person name="Liu H."/>
            <person name="Luo F."/>
            <person name="Guo L."/>
            <person name="Lv X."/>
            <person name="Deng C."/>
            <person name="Zhou C."/>
            <person name="Fan Y."/>
            <person name="Li X."/>
            <person name="Huang L."/>
            <person name="Hu Y."/>
            <person name="Liang C."/>
            <person name="Hu X."/>
            <person name="Xu J."/>
            <person name="Yu X."/>
        </authorList>
    </citation>
    <scope>NUCLEOTIDE SEQUENCE [LARGE SCALE GENOMIC DNA]</scope>
    <source>
        <strain evidence="4">Henan</strain>
    </source>
</reference>
<evidence type="ECO:0000313" key="4">
    <source>
        <dbReference type="EMBL" id="GAA54695.1"/>
    </source>
</evidence>
<dbReference type="Pfam" id="PF25880">
    <property type="entry name" value="WHD_CHMP7_1st"/>
    <property type="match status" value="1"/>
</dbReference>
<reference key="2">
    <citation type="submission" date="2011-10" db="EMBL/GenBank/DDBJ databases">
        <title>The genome and transcriptome sequence of Clonorchis sinensis provide insights into the carcinogenic liver fluke.</title>
        <authorList>
            <person name="Wang X."/>
            <person name="Huang Y."/>
            <person name="Chen W."/>
            <person name="Liu H."/>
            <person name="Guo L."/>
            <person name="Chen Y."/>
            <person name="Luo F."/>
            <person name="Zhou W."/>
            <person name="Sun J."/>
            <person name="Mao Q."/>
            <person name="Liang P."/>
            <person name="Zhou C."/>
            <person name="Tian Y."/>
            <person name="Men J."/>
            <person name="Lv X."/>
            <person name="Huang L."/>
            <person name="Zhou J."/>
            <person name="Hu Y."/>
            <person name="Li R."/>
            <person name="Zhang F."/>
            <person name="Lei H."/>
            <person name="Li X."/>
            <person name="Hu X."/>
            <person name="Liang C."/>
            <person name="Xu J."/>
            <person name="Wu Z."/>
            <person name="Yu X."/>
        </authorList>
    </citation>
    <scope>NUCLEOTIDE SEQUENCE</scope>
    <source>
        <strain>Henan</strain>
    </source>
</reference>
<protein>
    <submittedName>
        <fullName evidence="4">UPF0160 protein MYG1 mitochondrial</fullName>
    </submittedName>
</protein>
<evidence type="ECO:0000313" key="5">
    <source>
        <dbReference type="Proteomes" id="UP000008909"/>
    </source>
</evidence>
<dbReference type="PANTHER" id="PTHR11215:SF1">
    <property type="entry name" value="MYG1 EXONUCLEASE"/>
    <property type="match status" value="1"/>
</dbReference>
<comment type="similarity">
    <text evidence="2">Belongs to the MYG1 family.</text>
</comment>
<dbReference type="PANTHER" id="PTHR11215">
    <property type="entry name" value="METAL DEPENDENT HYDROLASE - RELATED"/>
    <property type="match status" value="1"/>
</dbReference>
<dbReference type="Proteomes" id="UP000008909">
    <property type="component" value="Unassembled WGS sequence"/>
</dbReference>
<dbReference type="EMBL" id="DF143914">
    <property type="protein sequence ID" value="GAA54695.1"/>
    <property type="molecule type" value="Genomic_DNA"/>
</dbReference>
<keyword evidence="5" id="KW-1185">Reference proteome</keyword>
<dbReference type="GO" id="GO:0005737">
    <property type="term" value="C:cytoplasm"/>
    <property type="evidence" value="ECO:0007669"/>
    <property type="project" value="TreeGrafter"/>
</dbReference>
<name>G7YP14_CLOSI</name>
<gene>
    <name evidence="4" type="ORF">CLF_104858</name>
</gene>
<feature type="non-terminal residue" evidence="4">
    <location>
        <position position="1"/>
    </location>
</feature>
<accession>G7YP14</accession>
<keyword evidence="3" id="KW-0175">Coiled coil</keyword>
<organism evidence="4 5">
    <name type="scientific">Clonorchis sinensis</name>
    <name type="common">Chinese liver fluke</name>
    <dbReference type="NCBI Taxonomy" id="79923"/>
    <lineage>
        <taxon>Eukaryota</taxon>
        <taxon>Metazoa</taxon>
        <taxon>Spiralia</taxon>
        <taxon>Lophotrochozoa</taxon>
        <taxon>Platyhelminthes</taxon>
        <taxon>Trematoda</taxon>
        <taxon>Digenea</taxon>
        <taxon>Opisthorchiida</taxon>
        <taxon>Opisthorchiata</taxon>
        <taxon>Opisthorchiidae</taxon>
        <taxon>Clonorchis</taxon>
    </lineage>
</organism>
<dbReference type="Pfam" id="PF03357">
    <property type="entry name" value="Snf7"/>
    <property type="match status" value="1"/>
</dbReference>
<proteinExistence type="inferred from homology"/>
<evidence type="ECO:0000256" key="3">
    <source>
        <dbReference type="SAM" id="Coils"/>
    </source>
</evidence>